<feature type="compositionally biased region" description="Low complexity" evidence="1">
    <location>
        <begin position="151"/>
        <end position="161"/>
    </location>
</feature>
<dbReference type="AlphaFoldDB" id="A0A182JRS0"/>
<evidence type="ECO:0000256" key="2">
    <source>
        <dbReference type="SAM" id="Phobius"/>
    </source>
</evidence>
<reference evidence="5" key="1">
    <citation type="submission" date="2013-03" db="EMBL/GenBank/DDBJ databases">
        <title>The Genome Sequence of Anopheles christyi ACHKN1017.</title>
        <authorList>
            <consortium name="The Broad Institute Genomics Platform"/>
            <person name="Neafsey D.E."/>
            <person name="Besansky N."/>
            <person name="Walker B."/>
            <person name="Young S.K."/>
            <person name="Zeng Q."/>
            <person name="Gargeya S."/>
            <person name="Fitzgerald M."/>
            <person name="Haas B."/>
            <person name="Abouelleil A."/>
            <person name="Allen A.W."/>
            <person name="Alvarado L."/>
            <person name="Arachchi H.M."/>
            <person name="Berlin A.M."/>
            <person name="Chapman S.B."/>
            <person name="Gainer-Dewar J."/>
            <person name="Goldberg J."/>
            <person name="Griggs A."/>
            <person name="Gujja S."/>
            <person name="Hansen M."/>
            <person name="Howarth C."/>
            <person name="Imamovic A."/>
            <person name="Ireland A."/>
            <person name="Larimer J."/>
            <person name="McCowan C."/>
            <person name="Murphy C."/>
            <person name="Pearson M."/>
            <person name="Poon T.W."/>
            <person name="Priest M."/>
            <person name="Roberts A."/>
            <person name="Saif S."/>
            <person name="Shea T."/>
            <person name="Sisk P."/>
            <person name="Sykes S."/>
            <person name="Wortman J."/>
            <person name="Nusbaum C."/>
            <person name="Birren B."/>
        </authorList>
    </citation>
    <scope>NUCLEOTIDE SEQUENCE [LARGE SCALE GENOMIC DNA]</scope>
    <source>
        <strain evidence="5">ACHKN1017</strain>
    </source>
</reference>
<sequence length="357" mass="40366">MSHVQLLLMAAMLVLVAGQDLAESNTRSVDEGRRRKRFYKIFFKSLGPILSTLSTVVLVKAKIVLVGLFLAGIYFFGHKIFPGGLFGSSFISETPPPFLESSPYTSYHSGHEIISSYPGPEPFTSFDHSSSSYGSPAASYGPPSNAYLPPSSDASSYSKYSGTRRKRDVESNQHDEDELEENEMYWTDTLTDMTFRFLGVNRRVCRKRFVCEFDFQARRNPILLFVTRAIGRDVFHNYRDNGDEKAISYKDCGRIYEDCKVPKRKKFARRPVRPVVPLEQQLPESSLAGSDEMQDNEIDSSGTTEETTTMPTLLTGGPSAHRTTSQCAHLRPGQSQQLERQLLLEEHKPNQRNQHDR</sequence>
<evidence type="ECO:0000313" key="5">
    <source>
        <dbReference type="Proteomes" id="UP000075881"/>
    </source>
</evidence>
<feature type="chain" id="PRO_5008124658" evidence="3">
    <location>
        <begin position="19"/>
        <end position="357"/>
    </location>
</feature>
<feature type="transmembrane region" description="Helical" evidence="2">
    <location>
        <begin position="46"/>
        <end position="76"/>
    </location>
</feature>
<feature type="region of interest" description="Disordered" evidence="1">
    <location>
        <begin position="148"/>
        <end position="180"/>
    </location>
</feature>
<evidence type="ECO:0000313" key="4">
    <source>
        <dbReference type="EnsemblMetazoa" id="ACHR001202-PA"/>
    </source>
</evidence>
<dbReference type="Proteomes" id="UP000075881">
    <property type="component" value="Unassembled WGS sequence"/>
</dbReference>
<reference evidence="4" key="2">
    <citation type="submission" date="2020-05" db="UniProtKB">
        <authorList>
            <consortium name="EnsemblMetazoa"/>
        </authorList>
    </citation>
    <scope>IDENTIFICATION</scope>
    <source>
        <strain evidence="4">ACHKN1017</strain>
    </source>
</reference>
<keyword evidence="5" id="KW-1185">Reference proteome</keyword>
<keyword evidence="3" id="KW-0732">Signal</keyword>
<keyword evidence="2" id="KW-1133">Transmembrane helix</keyword>
<organism evidence="4 5">
    <name type="scientific">Anopheles christyi</name>
    <dbReference type="NCBI Taxonomy" id="43041"/>
    <lineage>
        <taxon>Eukaryota</taxon>
        <taxon>Metazoa</taxon>
        <taxon>Ecdysozoa</taxon>
        <taxon>Arthropoda</taxon>
        <taxon>Hexapoda</taxon>
        <taxon>Insecta</taxon>
        <taxon>Pterygota</taxon>
        <taxon>Neoptera</taxon>
        <taxon>Endopterygota</taxon>
        <taxon>Diptera</taxon>
        <taxon>Nematocera</taxon>
        <taxon>Culicoidea</taxon>
        <taxon>Culicidae</taxon>
        <taxon>Anophelinae</taxon>
        <taxon>Anopheles</taxon>
    </lineage>
</organism>
<keyword evidence="2" id="KW-0472">Membrane</keyword>
<protein>
    <submittedName>
        <fullName evidence="4">Uncharacterized protein</fullName>
    </submittedName>
</protein>
<evidence type="ECO:0000256" key="1">
    <source>
        <dbReference type="SAM" id="MobiDB-lite"/>
    </source>
</evidence>
<dbReference type="EnsemblMetazoa" id="ACHR001202-RA">
    <property type="protein sequence ID" value="ACHR001202-PA"/>
    <property type="gene ID" value="ACHR001202"/>
</dbReference>
<feature type="compositionally biased region" description="Basic and acidic residues" evidence="1">
    <location>
        <begin position="342"/>
        <end position="357"/>
    </location>
</feature>
<accession>A0A182JRS0</accession>
<keyword evidence="2" id="KW-0812">Transmembrane</keyword>
<feature type="region of interest" description="Disordered" evidence="1">
    <location>
        <begin position="272"/>
        <end position="357"/>
    </location>
</feature>
<feature type="compositionally biased region" description="Low complexity" evidence="1">
    <location>
        <begin position="303"/>
        <end position="318"/>
    </location>
</feature>
<evidence type="ECO:0000256" key="3">
    <source>
        <dbReference type="SAM" id="SignalP"/>
    </source>
</evidence>
<proteinExistence type="predicted"/>
<name>A0A182JRS0_9DIPT</name>
<feature type="signal peptide" evidence="3">
    <location>
        <begin position="1"/>
        <end position="18"/>
    </location>
</feature>
<dbReference type="VEuPathDB" id="VectorBase:ACHR001202"/>